<dbReference type="OrthoDB" id="193931at2759"/>
<keyword evidence="4" id="KW-0418">Kinase</keyword>
<proteinExistence type="predicted"/>
<dbReference type="Pfam" id="PF00069">
    <property type="entry name" value="Pkinase"/>
    <property type="match status" value="1"/>
</dbReference>
<dbReference type="Proteomes" id="UP000320762">
    <property type="component" value="Unassembled WGS sequence"/>
</dbReference>
<accession>A0A550CKL3</accession>
<dbReference type="Gene3D" id="1.10.510.10">
    <property type="entry name" value="Transferase(Phosphotransferase) domain 1"/>
    <property type="match status" value="1"/>
</dbReference>
<name>A0A550CKL3_9AGAR</name>
<dbReference type="EMBL" id="VDMD01000005">
    <property type="protein sequence ID" value="TRM65318.1"/>
    <property type="molecule type" value="Genomic_DNA"/>
</dbReference>
<evidence type="ECO:0000256" key="1">
    <source>
        <dbReference type="ARBA" id="ARBA00022741"/>
    </source>
</evidence>
<dbReference type="PROSITE" id="PS50011">
    <property type="entry name" value="PROTEIN_KINASE_DOM"/>
    <property type="match status" value="1"/>
</dbReference>
<dbReference type="InterPro" id="IPR008271">
    <property type="entry name" value="Ser/Thr_kinase_AS"/>
</dbReference>
<dbReference type="PANTHER" id="PTHR24346">
    <property type="entry name" value="MAP/MICROTUBULE AFFINITY-REGULATING KINASE"/>
    <property type="match status" value="1"/>
</dbReference>
<keyword evidence="4" id="KW-0808">Transferase</keyword>
<sequence length="195" mass="21743">MKLTDHPNILRLYDVWETSTELYLVLEYVQGGELFEHICNNGRLEADEGARYFQQIISAVEYFHRFDIAHRDLKPENILLDQDGNVKIADFGMATLQAAGSLLTSSCGSPHYAAPEIIVEGATYDGAAADVWSCGVVLYAMLVGTLPFDDPDLEVMFEMIKAVDYVLPPDIDPFAQDLISKMLVRMSESASQYPP</sequence>
<evidence type="ECO:0000259" key="3">
    <source>
        <dbReference type="PROSITE" id="PS50011"/>
    </source>
</evidence>
<gene>
    <name evidence="4" type="ORF">BD626DRAFT_615819</name>
</gene>
<feature type="domain" description="Protein kinase" evidence="3">
    <location>
        <begin position="1"/>
        <end position="195"/>
    </location>
</feature>
<dbReference type="STRING" id="97359.A0A550CKL3"/>
<dbReference type="InterPro" id="IPR011009">
    <property type="entry name" value="Kinase-like_dom_sf"/>
</dbReference>
<evidence type="ECO:0000256" key="2">
    <source>
        <dbReference type="ARBA" id="ARBA00022840"/>
    </source>
</evidence>
<protein>
    <submittedName>
        <fullName evidence="4">Kinase-like domain-containing protein</fullName>
    </submittedName>
</protein>
<dbReference type="InterPro" id="IPR000719">
    <property type="entry name" value="Prot_kinase_dom"/>
</dbReference>
<dbReference type="SMART" id="SM00220">
    <property type="entry name" value="S_TKc"/>
    <property type="match status" value="1"/>
</dbReference>
<dbReference type="GO" id="GO:0005524">
    <property type="term" value="F:ATP binding"/>
    <property type="evidence" value="ECO:0007669"/>
    <property type="project" value="UniProtKB-KW"/>
</dbReference>
<dbReference type="GO" id="GO:0004674">
    <property type="term" value="F:protein serine/threonine kinase activity"/>
    <property type="evidence" value="ECO:0007669"/>
    <property type="project" value="TreeGrafter"/>
</dbReference>
<dbReference type="GO" id="GO:0005737">
    <property type="term" value="C:cytoplasm"/>
    <property type="evidence" value="ECO:0007669"/>
    <property type="project" value="TreeGrafter"/>
</dbReference>
<keyword evidence="2" id="KW-0067">ATP-binding</keyword>
<organism evidence="4 5">
    <name type="scientific">Schizophyllum amplum</name>
    <dbReference type="NCBI Taxonomy" id="97359"/>
    <lineage>
        <taxon>Eukaryota</taxon>
        <taxon>Fungi</taxon>
        <taxon>Dikarya</taxon>
        <taxon>Basidiomycota</taxon>
        <taxon>Agaricomycotina</taxon>
        <taxon>Agaricomycetes</taxon>
        <taxon>Agaricomycetidae</taxon>
        <taxon>Agaricales</taxon>
        <taxon>Schizophyllaceae</taxon>
        <taxon>Schizophyllum</taxon>
    </lineage>
</organism>
<dbReference type="PROSITE" id="PS00108">
    <property type="entry name" value="PROTEIN_KINASE_ST"/>
    <property type="match status" value="1"/>
</dbReference>
<dbReference type="PANTHER" id="PTHR24346:SF110">
    <property type="entry name" value="NON-SPECIFIC SERINE_THREONINE PROTEIN KINASE"/>
    <property type="match status" value="1"/>
</dbReference>
<dbReference type="FunFam" id="1.10.510.10:FF:000571">
    <property type="entry name" value="Maternal embryonic leucine zipper kinase"/>
    <property type="match status" value="1"/>
</dbReference>
<evidence type="ECO:0000313" key="4">
    <source>
        <dbReference type="EMBL" id="TRM65318.1"/>
    </source>
</evidence>
<dbReference type="SUPFAM" id="SSF56112">
    <property type="entry name" value="Protein kinase-like (PK-like)"/>
    <property type="match status" value="1"/>
</dbReference>
<reference evidence="4 5" key="1">
    <citation type="journal article" date="2019" name="New Phytol.">
        <title>Comparative genomics reveals unique wood-decay strategies and fruiting body development in the Schizophyllaceae.</title>
        <authorList>
            <person name="Almasi E."/>
            <person name="Sahu N."/>
            <person name="Krizsan K."/>
            <person name="Balint B."/>
            <person name="Kovacs G.M."/>
            <person name="Kiss B."/>
            <person name="Cseklye J."/>
            <person name="Drula E."/>
            <person name="Henrissat B."/>
            <person name="Nagy I."/>
            <person name="Chovatia M."/>
            <person name="Adam C."/>
            <person name="LaButti K."/>
            <person name="Lipzen A."/>
            <person name="Riley R."/>
            <person name="Grigoriev I.V."/>
            <person name="Nagy L.G."/>
        </authorList>
    </citation>
    <scope>NUCLEOTIDE SEQUENCE [LARGE SCALE GENOMIC DNA]</scope>
    <source>
        <strain evidence="4 5">NL-1724</strain>
    </source>
</reference>
<dbReference type="GO" id="GO:0035556">
    <property type="term" value="P:intracellular signal transduction"/>
    <property type="evidence" value="ECO:0007669"/>
    <property type="project" value="TreeGrafter"/>
</dbReference>
<comment type="caution">
    <text evidence="4">The sequence shown here is derived from an EMBL/GenBank/DDBJ whole genome shotgun (WGS) entry which is preliminary data.</text>
</comment>
<evidence type="ECO:0000313" key="5">
    <source>
        <dbReference type="Proteomes" id="UP000320762"/>
    </source>
</evidence>
<keyword evidence="1" id="KW-0547">Nucleotide-binding</keyword>
<dbReference type="AlphaFoldDB" id="A0A550CKL3"/>
<keyword evidence="5" id="KW-1185">Reference proteome</keyword>